<organism evidence="1 2">
    <name type="scientific">Undibacterium hunanense</name>
    <dbReference type="NCBI Taxonomy" id="2762292"/>
    <lineage>
        <taxon>Bacteria</taxon>
        <taxon>Pseudomonadati</taxon>
        <taxon>Pseudomonadota</taxon>
        <taxon>Betaproteobacteria</taxon>
        <taxon>Burkholderiales</taxon>
        <taxon>Oxalobacteraceae</taxon>
        <taxon>Undibacterium</taxon>
    </lineage>
</organism>
<protein>
    <submittedName>
        <fullName evidence="1">Uncharacterized protein</fullName>
    </submittedName>
</protein>
<dbReference type="EMBL" id="JACOGF010000002">
    <property type="protein sequence ID" value="MBC3916708.1"/>
    <property type="molecule type" value="Genomic_DNA"/>
</dbReference>
<comment type="caution">
    <text evidence="1">The sequence shown here is derived from an EMBL/GenBank/DDBJ whole genome shotgun (WGS) entry which is preliminary data.</text>
</comment>
<sequence length="99" mass="11560">MKYSQSRRLPELKTLIDLAHSYLADEVHFSHVCGASIKLSEAVKIDIVDARILKIAQEWEIMSLRVWPEMVQVENPISPIEFRKWVSLQLRVFDAEPLR</sequence>
<evidence type="ECO:0000313" key="1">
    <source>
        <dbReference type="EMBL" id="MBC3916708.1"/>
    </source>
</evidence>
<keyword evidence="2" id="KW-1185">Reference proteome</keyword>
<gene>
    <name evidence="1" type="ORF">H8L32_04350</name>
</gene>
<evidence type="ECO:0000313" key="2">
    <source>
        <dbReference type="Proteomes" id="UP000650424"/>
    </source>
</evidence>
<dbReference type="Proteomes" id="UP000650424">
    <property type="component" value="Unassembled WGS sequence"/>
</dbReference>
<proteinExistence type="predicted"/>
<accession>A0ABR6ZLH0</accession>
<dbReference type="RefSeq" id="WP_186945954.1">
    <property type="nucleotide sequence ID" value="NZ_JACOGF010000002.1"/>
</dbReference>
<reference evidence="1 2" key="1">
    <citation type="submission" date="2020-08" db="EMBL/GenBank/DDBJ databases">
        <title>Novel species isolated from subtropical streams in China.</title>
        <authorList>
            <person name="Lu H."/>
        </authorList>
    </citation>
    <scope>NUCLEOTIDE SEQUENCE [LARGE SCALE GENOMIC DNA]</scope>
    <source>
        <strain evidence="1 2">CY18W</strain>
    </source>
</reference>
<name>A0ABR6ZLH0_9BURK</name>